<keyword evidence="1" id="KW-0472">Membrane</keyword>
<dbReference type="InParanoid" id="G8ZXX8"/>
<keyword evidence="3" id="KW-1185">Reference proteome</keyword>
<accession>G8ZXX8</accession>
<name>G8ZXX8_TORDE</name>
<protein>
    <submittedName>
        <fullName evidence="2">Uncharacterized protein</fullName>
    </submittedName>
</protein>
<dbReference type="GeneID" id="11505040"/>
<keyword evidence="1" id="KW-0812">Transmembrane</keyword>
<gene>
    <name evidence="2" type="primary">TDEL0G03780</name>
    <name evidence="2" type="ORF">TDEL_0G03780</name>
</gene>
<keyword evidence="1" id="KW-1133">Transmembrane helix</keyword>
<reference evidence="2 3" key="1">
    <citation type="journal article" date="2011" name="Proc. Natl. Acad. Sci. U.S.A.">
        <title>Evolutionary erosion of yeast sex chromosomes by mating-type switching accidents.</title>
        <authorList>
            <person name="Gordon J.L."/>
            <person name="Armisen D."/>
            <person name="Proux-Wera E."/>
            <person name="Oheigeartaigh S.S."/>
            <person name="Byrne K.P."/>
            <person name="Wolfe K.H."/>
        </authorList>
    </citation>
    <scope>NUCLEOTIDE SEQUENCE [LARGE SCALE GENOMIC DNA]</scope>
    <source>
        <strain evidence="3">ATCC 10662 / CBS 1146 / NBRC 0425 / NCYC 2629 / NRRL Y-866</strain>
    </source>
</reference>
<dbReference type="RefSeq" id="XP_003682956.1">
    <property type="nucleotide sequence ID" value="XM_003682908.1"/>
</dbReference>
<sequence>MTKLCDMHHGYQTGVFDSVSALFRHQAGDAEPTGDFLALAMIAFVLGVVLVLIVGLVLILLFSRDETDADVDEEACYDEKL</sequence>
<feature type="transmembrane region" description="Helical" evidence="1">
    <location>
        <begin position="36"/>
        <end position="62"/>
    </location>
</feature>
<evidence type="ECO:0000313" key="3">
    <source>
        <dbReference type="Proteomes" id="UP000005627"/>
    </source>
</evidence>
<dbReference type="KEGG" id="tdl:TDEL_0G03780"/>
<proteinExistence type="predicted"/>
<dbReference type="AlphaFoldDB" id="G8ZXX8"/>
<dbReference type="EMBL" id="HE616748">
    <property type="protein sequence ID" value="CCE93745.1"/>
    <property type="molecule type" value="Genomic_DNA"/>
</dbReference>
<evidence type="ECO:0000313" key="2">
    <source>
        <dbReference type="EMBL" id="CCE93745.1"/>
    </source>
</evidence>
<dbReference type="HOGENOM" id="CLU_2575545_0_0_1"/>
<evidence type="ECO:0000256" key="1">
    <source>
        <dbReference type="SAM" id="Phobius"/>
    </source>
</evidence>
<organism evidence="2 3">
    <name type="scientific">Torulaspora delbrueckii</name>
    <name type="common">Yeast</name>
    <name type="synonym">Candida colliculosa</name>
    <dbReference type="NCBI Taxonomy" id="4950"/>
    <lineage>
        <taxon>Eukaryota</taxon>
        <taxon>Fungi</taxon>
        <taxon>Dikarya</taxon>
        <taxon>Ascomycota</taxon>
        <taxon>Saccharomycotina</taxon>
        <taxon>Saccharomycetes</taxon>
        <taxon>Saccharomycetales</taxon>
        <taxon>Saccharomycetaceae</taxon>
        <taxon>Torulaspora</taxon>
    </lineage>
</organism>
<dbReference type="Proteomes" id="UP000005627">
    <property type="component" value="Chromosome 7"/>
</dbReference>